<dbReference type="Pfam" id="PF05534">
    <property type="entry name" value="HicB"/>
    <property type="match status" value="1"/>
</dbReference>
<dbReference type="SUPFAM" id="SSF47598">
    <property type="entry name" value="Ribbon-helix-helix"/>
    <property type="match status" value="1"/>
</dbReference>
<comment type="caution">
    <text evidence="1">The sequence shown here is derived from an EMBL/GenBank/DDBJ whole genome shotgun (WGS) entry which is preliminary data.</text>
</comment>
<organism evidence="1 2">
    <name type="scientific">Alicyclobacillus fodiniaquatilis</name>
    <dbReference type="NCBI Taxonomy" id="1661150"/>
    <lineage>
        <taxon>Bacteria</taxon>
        <taxon>Bacillati</taxon>
        <taxon>Bacillota</taxon>
        <taxon>Bacilli</taxon>
        <taxon>Bacillales</taxon>
        <taxon>Alicyclobacillaceae</taxon>
        <taxon>Alicyclobacillus</taxon>
    </lineage>
</organism>
<reference evidence="2" key="1">
    <citation type="journal article" date="2019" name="Int. J. Syst. Evol. Microbiol.">
        <title>The Global Catalogue of Microorganisms (GCM) 10K type strain sequencing project: providing services to taxonomists for standard genome sequencing and annotation.</title>
        <authorList>
            <consortium name="The Broad Institute Genomics Platform"/>
            <consortium name="The Broad Institute Genome Sequencing Center for Infectious Disease"/>
            <person name="Wu L."/>
            <person name="Ma J."/>
        </authorList>
    </citation>
    <scope>NUCLEOTIDE SEQUENCE [LARGE SCALE GENOMIC DNA]</scope>
    <source>
        <strain evidence="2">CGMCC 1.12286</strain>
    </source>
</reference>
<dbReference type="InterPro" id="IPR035069">
    <property type="entry name" value="TTHA1013/TTHA0281-like"/>
</dbReference>
<dbReference type="SUPFAM" id="SSF143100">
    <property type="entry name" value="TTHA1013/TTHA0281-like"/>
    <property type="match status" value="1"/>
</dbReference>
<sequence length="119" mass="13475">MMNYKGYLARVEFDDEAGVFHGEVINTRDVITFQGVSVEELRNAFEESVEDYLAFCAERGEEPEQPYSGKFMVRLTPDQHRLAVLAAKRAGKSLNSWVAERISREAQQELGFDDTSAAH</sequence>
<evidence type="ECO:0000313" key="2">
    <source>
        <dbReference type="Proteomes" id="UP001597079"/>
    </source>
</evidence>
<dbReference type="EMBL" id="JBHUCX010000035">
    <property type="protein sequence ID" value="MFD1675778.1"/>
    <property type="molecule type" value="Genomic_DNA"/>
</dbReference>
<keyword evidence="2" id="KW-1185">Reference proteome</keyword>
<accession>A0ABW4JIE5</accession>
<proteinExistence type="predicted"/>
<name>A0ABW4JIE5_9BACL</name>
<gene>
    <name evidence="1" type="ORF">ACFSB2_13835</name>
</gene>
<protein>
    <submittedName>
        <fullName evidence="1">Type II toxin-antitoxin system HicB family antitoxin</fullName>
    </submittedName>
</protein>
<dbReference type="Proteomes" id="UP001597079">
    <property type="component" value="Unassembled WGS sequence"/>
</dbReference>
<dbReference type="RefSeq" id="WP_377943661.1">
    <property type="nucleotide sequence ID" value="NZ_JBHUCX010000035.1"/>
</dbReference>
<evidence type="ECO:0000313" key="1">
    <source>
        <dbReference type="EMBL" id="MFD1675778.1"/>
    </source>
</evidence>
<dbReference type="InterPro" id="IPR010985">
    <property type="entry name" value="Ribbon_hlx_hlx"/>
</dbReference>
<dbReference type="InterPro" id="IPR008651">
    <property type="entry name" value="Uncharacterised_HicB"/>
</dbReference>